<dbReference type="PANTHER" id="PTHR42711">
    <property type="entry name" value="ABC TRANSPORTER ATP-BINDING PROTEIN"/>
    <property type="match status" value="1"/>
</dbReference>
<keyword evidence="4" id="KW-1003">Cell membrane</keyword>
<evidence type="ECO:0000256" key="2">
    <source>
        <dbReference type="ARBA" id="ARBA00005417"/>
    </source>
</evidence>
<keyword evidence="7" id="KW-1278">Translocase</keyword>
<dbReference type="Gene3D" id="3.40.50.300">
    <property type="entry name" value="P-loop containing nucleotide triphosphate hydrolases"/>
    <property type="match status" value="1"/>
</dbReference>
<dbReference type="RefSeq" id="WP_425489694.1">
    <property type="nucleotide sequence ID" value="NZ_BAAAPP010000004.1"/>
</dbReference>
<dbReference type="InterPro" id="IPR003593">
    <property type="entry name" value="AAA+_ATPase"/>
</dbReference>
<feature type="domain" description="ABC transporter" evidence="10">
    <location>
        <begin position="14"/>
        <end position="244"/>
    </location>
</feature>
<name>A0A7Y9YDZ9_9ACTN</name>
<keyword evidence="3" id="KW-0813">Transport</keyword>
<dbReference type="GO" id="GO:0016887">
    <property type="term" value="F:ATP hydrolysis activity"/>
    <property type="evidence" value="ECO:0007669"/>
    <property type="project" value="InterPro"/>
</dbReference>
<keyword evidence="9" id="KW-0046">Antibiotic resistance</keyword>
<evidence type="ECO:0000256" key="3">
    <source>
        <dbReference type="ARBA" id="ARBA00022448"/>
    </source>
</evidence>
<dbReference type="InterPro" id="IPR027417">
    <property type="entry name" value="P-loop_NTPase"/>
</dbReference>
<sequence length="320" mass="34842">MSTGVPASGAGSMIHAAGLRKSFGGFEAVRGIDVDVRPGEAFGFLGPNGAGKSSTMRMIAAVSPVSGGTLRILGMDPATDAQQIKARIGVCPQEDTLDTELTVRDNLVVYGRYFGLPRAEVRERAQELLEFVQLTEKADAMVDDLSGGMKRRLTIARSLINRPDILLLDEPTTGLDPQARHVVWDRLFRLKQQGVTLVLTTHYMDEAEQLTDRLVVMDKGVIVAEGSPLDLIAAHSTREVAELRFPVPTDGGTHQPLAEKVADLAERVEVLPDRLLLYTADGEETVAKVHERGLQPIATLVRRSTLEDVFLRLTGRTLVD</sequence>
<dbReference type="Pfam" id="PF00005">
    <property type="entry name" value="ABC_tran"/>
    <property type="match status" value="1"/>
</dbReference>
<dbReference type="SUPFAM" id="SSF52540">
    <property type="entry name" value="P-loop containing nucleoside triphosphate hydrolases"/>
    <property type="match status" value="1"/>
</dbReference>
<keyword evidence="8" id="KW-0472">Membrane</keyword>
<dbReference type="PANTHER" id="PTHR42711:SF5">
    <property type="entry name" value="ABC TRANSPORTER ATP-BINDING PROTEIN NATA"/>
    <property type="match status" value="1"/>
</dbReference>
<accession>A0A7Y9YDZ9</accession>
<dbReference type="PROSITE" id="PS00211">
    <property type="entry name" value="ABC_TRANSPORTER_1"/>
    <property type="match status" value="1"/>
</dbReference>
<protein>
    <submittedName>
        <fullName evidence="11">Lipooligosaccharide transport system ATP-binding protein</fullName>
    </submittedName>
</protein>
<keyword evidence="6 11" id="KW-0067">ATP-binding</keyword>
<evidence type="ECO:0000313" key="11">
    <source>
        <dbReference type="EMBL" id="NYI09914.1"/>
    </source>
</evidence>
<keyword evidence="5" id="KW-0547">Nucleotide-binding</keyword>
<dbReference type="FunFam" id="3.40.50.300:FF:000589">
    <property type="entry name" value="ABC transporter, ATP-binding subunit"/>
    <property type="match status" value="1"/>
</dbReference>
<organism evidence="11 12">
    <name type="scientific">Nocardioides marinus</name>
    <dbReference type="NCBI Taxonomy" id="374514"/>
    <lineage>
        <taxon>Bacteria</taxon>
        <taxon>Bacillati</taxon>
        <taxon>Actinomycetota</taxon>
        <taxon>Actinomycetes</taxon>
        <taxon>Propionibacteriales</taxon>
        <taxon>Nocardioidaceae</taxon>
        <taxon>Nocardioides</taxon>
    </lineage>
</organism>
<evidence type="ECO:0000256" key="8">
    <source>
        <dbReference type="ARBA" id="ARBA00023136"/>
    </source>
</evidence>
<evidence type="ECO:0000313" key="12">
    <source>
        <dbReference type="Proteomes" id="UP000537326"/>
    </source>
</evidence>
<dbReference type="InterPro" id="IPR017871">
    <property type="entry name" value="ABC_transporter-like_CS"/>
</dbReference>
<comment type="caution">
    <text evidence="11">The sequence shown here is derived from an EMBL/GenBank/DDBJ whole genome shotgun (WGS) entry which is preliminary data.</text>
</comment>
<dbReference type="SMART" id="SM00382">
    <property type="entry name" value="AAA"/>
    <property type="match status" value="1"/>
</dbReference>
<proteinExistence type="inferred from homology"/>
<comment type="similarity">
    <text evidence="2">Belongs to the ABC transporter superfamily.</text>
</comment>
<dbReference type="PROSITE" id="PS50893">
    <property type="entry name" value="ABC_TRANSPORTER_2"/>
    <property type="match status" value="1"/>
</dbReference>
<evidence type="ECO:0000256" key="4">
    <source>
        <dbReference type="ARBA" id="ARBA00022475"/>
    </source>
</evidence>
<dbReference type="Proteomes" id="UP000537326">
    <property type="component" value="Unassembled WGS sequence"/>
</dbReference>
<keyword evidence="12" id="KW-1185">Reference proteome</keyword>
<comment type="subcellular location">
    <subcellularLocation>
        <location evidence="1">Cell membrane</location>
        <topology evidence="1">Peripheral membrane protein</topology>
    </subcellularLocation>
</comment>
<evidence type="ECO:0000256" key="9">
    <source>
        <dbReference type="ARBA" id="ARBA00023251"/>
    </source>
</evidence>
<dbReference type="EMBL" id="JACBZI010000001">
    <property type="protein sequence ID" value="NYI09914.1"/>
    <property type="molecule type" value="Genomic_DNA"/>
</dbReference>
<dbReference type="InterPro" id="IPR003439">
    <property type="entry name" value="ABC_transporter-like_ATP-bd"/>
</dbReference>
<gene>
    <name evidence="11" type="ORF">BKA05_001429</name>
</gene>
<evidence type="ECO:0000256" key="6">
    <source>
        <dbReference type="ARBA" id="ARBA00022840"/>
    </source>
</evidence>
<dbReference type="GO" id="GO:0046677">
    <property type="term" value="P:response to antibiotic"/>
    <property type="evidence" value="ECO:0007669"/>
    <property type="project" value="UniProtKB-KW"/>
</dbReference>
<dbReference type="GO" id="GO:0005524">
    <property type="term" value="F:ATP binding"/>
    <property type="evidence" value="ECO:0007669"/>
    <property type="project" value="UniProtKB-KW"/>
</dbReference>
<evidence type="ECO:0000256" key="7">
    <source>
        <dbReference type="ARBA" id="ARBA00022967"/>
    </source>
</evidence>
<dbReference type="AlphaFoldDB" id="A0A7Y9YDZ9"/>
<reference evidence="11 12" key="1">
    <citation type="submission" date="2020-07" db="EMBL/GenBank/DDBJ databases">
        <title>Sequencing the genomes of 1000 actinobacteria strains.</title>
        <authorList>
            <person name="Klenk H.-P."/>
        </authorList>
    </citation>
    <scope>NUCLEOTIDE SEQUENCE [LARGE SCALE GENOMIC DNA]</scope>
    <source>
        <strain evidence="11 12">DSM 18248</strain>
    </source>
</reference>
<dbReference type="GO" id="GO:0005886">
    <property type="term" value="C:plasma membrane"/>
    <property type="evidence" value="ECO:0007669"/>
    <property type="project" value="UniProtKB-SubCell"/>
</dbReference>
<dbReference type="InterPro" id="IPR050763">
    <property type="entry name" value="ABC_transporter_ATP-binding"/>
</dbReference>
<evidence type="ECO:0000256" key="1">
    <source>
        <dbReference type="ARBA" id="ARBA00004202"/>
    </source>
</evidence>
<evidence type="ECO:0000256" key="5">
    <source>
        <dbReference type="ARBA" id="ARBA00022741"/>
    </source>
</evidence>
<evidence type="ECO:0000259" key="10">
    <source>
        <dbReference type="PROSITE" id="PS50893"/>
    </source>
</evidence>